<evidence type="ECO:0000313" key="3">
    <source>
        <dbReference type="Proteomes" id="UP000324091"/>
    </source>
</evidence>
<organism evidence="2 3">
    <name type="scientific">Takifugu flavidus</name>
    <name type="common">sansaifugu</name>
    <dbReference type="NCBI Taxonomy" id="433684"/>
    <lineage>
        <taxon>Eukaryota</taxon>
        <taxon>Metazoa</taxon>
        <taxon>Chordata</taxon>
        <taxon>Craniata</taxon>
        <taxon>Vertebrata</taxon>
        <taxon>Euteleostomi</taxon>
        <taxon>Actinopterygii</taxon>
        <taxon>Neopterygii</taxon>
        <taxon>Teleostei</taxon>
        <taxon>Neoteleostei</taxon>
        <taxon>Acanthomorphata</taxon>
        <taxon>Eupercaria</taxon>
        <taxon>Tetraodontiformes</taxon>
        <taxon>Tetradontoidea</taxon>
        <taxon>Tetraodontidae</taxon>
        <taxon>Takifugu</taxon>
    </lineage>
</organism>
<evidence type="ECO:0000256" key="1">
    <source>
        <dbReference type="SAM" id="MobiDB-lite"/>
    </source>
</evidence>
<keyword evidence="3" id="KW-1185">Reference proteome</keyword>
<feature type="compositionally biased region" description="Polar residues" evidence="1">
    <location>
        <begin position="219"/>
        <end position="228"/>
    </location>
</feature>
<comment type="caution">
    <text evidence="2">The sequence shown here is derived from an EMBL/GenBank/DDBJ whole genome shotgun (WGS) entry which is preliminary data.</text>
</comment>
<dbReference type="AlphaFoldDB" id="A0A5C6MKS5"/>
<dbReference type="EMBL" id="RHFK02000022">
    <property type="protein sequence ID" value="TWW55786.1"/>
    <property type="molecule type" value="Genomic_DNA"/>
</dbReference>
<name>A0A5C6MKS5_9TELE</name>
<evidence type="ECO:0000313" key="2">
    <source>
        <dbReference type="EMBL" id="TWW55786.1"/>
    </source>
</evidence>
<protein>
    <submittedName>
        <fullName evidence="2">Uncharacterized protein</fullName>
    </submittedName>
</protein>
<feature type="region of interest" description="Disordered" evidence="1">
    <location>
        <begin position="219"/>
        <end position="243"/>
    </location>
</feature>
<accession>A0A5C6MKS5</accession>
<proteinExistence type="predicted"/>
<sequence length="275" mass="29483">MLAEGFLRILLYREERKLASASRRSQSHAKDACNCDFSTADSSDAGPSQEFGAALFQGPKVEPLPPISSAIPVCPPDLSPDANFANIFENCSLLEKYPDLQMIGSEQMSQNPQTGNSNHGFESYIRSQSDSPQLQPQGSPVSLIPDQGYLAMGASVNISPDLPGPEPGLEPMSNSLLNGLLDKQLDEVYMLLLNDNLARCNSTLGNSLLHGLVPPPQPSCQLQGTDSLAPSLEEPPGQDSANKVSYLSTHNVVPCSSNFSTPVLRISEAENTNLK</sequence>
<dbReference type="Proteomes" id="UP000324091">
    <property type="component" value="Chromosome 9"/>
</dbReference>
<feature type="region of interest" description="Disordered" evidence="1">
    <location>
        <begin position="107"/>
        <end position="138"/>
    </location>
</feature>
<reference evidence="2 3" key="1">
    <citation type="submission" date="2019-04" db="EMBL/GenBank/DDBJ databases">
        <title>Chromosome genome assembly for Takifugu flavidus.</title>
        <authorList>
            <person name="Xiao S."/>
        </authorList>
    </citation>
    <scope>NUCLEOTIDE SEQUENCE [LARGE SCALE GENOMIC DNA]</scope>
    <source>
        <strain evidence="2">HTHZ2018</strain>
        <tissue evidence="2">Muscle</tissue>
    </source>
</reference>
<gene>
    <name evidence="2" type="ORF">D4764_09G0008360</name>
</gene>